<gene>
    <name evidence="2" type="ORF">D5086_0000183260</name>
</gene>
<dbReference type="Gene3D" id="3.40.50.12780">
    <property type="entry name" value="N-terminal domain of ligase-like"/>
    <property type="match status" value="1"/>
</dbReference>
<dbReference type="GO" id="GO:0016405">
    <property type="term" value="F:CoA-ligase activity"/>
    <property type="evidence" value="ECO:0007669"/>
    <property type="project" value="TreeGrafter"/>
</dbReference>
<evidence type="ECO:0000256" key="1">
    <source>
        <dbReference type="ARBA" id="ARBA00022598"/>
    </source>
</evidence>
<sequence length="133" mass="14940">MLCNPPAGYFNNPQATKDTIDKKGWVHTGDLGYFDDDGQLFVVDRIKELIKYKGFQVAPAELEELLVSHPENFGCCCHPLIICIARCRYPDAEAGEVAPFKRLRKVTFINGVPKSASGKVLRRELVQKVKSKM</sequence>
<dbReference type="SUPFAM" id="SSF56801">
    <property type="entry name" value="Acetyl-CoA synthetase-like"/>
    <property type="match status" value="1"/>
</dbReference>
<proteinExistence type="predicted"/>
<dbReference type="InterPro" id="IPR045851">
    <property type="entry name" value="AMP-bd_C_sf"/>
</dbReference>
<dbReference type="STRING" id="43335.A0A4U5PUM0"/>
<organism evidence="2">
    <name type="scientific">Populus alba</name>
    <name type="common">White poplar</name>
    <dbReference type="NCBI Taxonomy" id="43335"/>
    <lineage>
        <taxon>Eukaryota</taxon>
        <taxon>Viridiplantae</taxon>
        <taxon>Streptophyta</taxon>
        <taxon>Embryophyta</taxon>
        <taxon>Tracheophyta</taxon>
        <taxon>Spermatophyta</taxon>
        <taxon>Magnoliopsida</taxon>
        <taxon>eudicotyledons</taxon>
        <taxon>Gunneridae</taxon>
        <taxon>Pentapetalae</taxon>
        <taxon>rosids</taxon>
        <taxon>fabids</taxon>
        <taxon>Malpighiales</taxon>
        <taxon>Salicaceae</taxon>
        <taxon>Saliceae</taxon>
        <taxon>Populus</taxon>
    </lineage>
</organism>
<name>A0A4U5PUM0_POPAL</name>
<dbReference type="AlphaFoldDB" id="A0A4U5PUM0"/>
<comment type="caution">
    <text evidence="2">The sequence shown here is derived from an EMBL/GenBank/DDBJ whole genome shotgun (WGS) entry which is preliminary data.</text>
</comment>
<keyword evidence="1" id="KW-0436">Ligase</keyword>
<dbReference type="Gene3D" id="3.30.300.30">
    <property type="match status" value="1"/>
</dbReference>
<dbReference type="PANTHER" id="PTHR24096">
    <property type="entry name" value="LONG-CHAIN-FATTY-ACID--COA LIGASE"/>
    <property type="match status" value="1"/>
</dbReference>
<dbReference type="EMBL" id="RCHU01000605">
    <property type="protein sequence ID" value="TKS00462.1"/>
    <property type="molecule type" value="Genomic_DNA"/>
</dbReference>
<dbReference type="PANTHER" id="PTHR24096:SF425">
    <property type="entry name" value="4-COUMARATE--COA LIGASE-LIKE 7"/>
    <property type="match status" value="1"/>
</dbReference>
<reference evidence="2" key="1">
    <citation type="submission" date="2018-10" db="EMBL/GenBank/DDBJ databases">
        <title>Population genomic analysis revealed the cold adaptation of white poplar.</title>
        <authorList>
            <person name="Liu Y.-J."/>
        </authorList>
    </citation>
    <scope>NUCLEOTIDE SEQUENCE [LARGE SCALE GENOMIC DNA]</scope>
    <source>
        <strain evidence="2">PAL-ZL1</strain>
    </source>
</reference>
<protein>
    <submittedName>
        <fullName evidence="2">Uncharacterized protein</fullName>
    </submittedName>
</protein>
<accession>A0A4U5PUM0</accession>
<evidence type="ECO:0000313" key="2">
    <source>
        <dbReference type="EMBL" id="TKS00462.1"/>
    </source>
</evidence>
<dbReference type="InterPro" id="IPR042099">
    <property type="entry name" value="ANL_N_sf"/>
</dbReference>